<proteinExistence type="inferred from homology"/>
<gene>
    <name evidence="3" type="primary">ku</name>
    <name evidence="5" type="ORF">SAMN05216553_101168</name>
</gene>
<comment type="subunit">
    <text evidence="3">Homodimer. Interacts with LigD.</text>
</comment>
<keyword evidence="1 3" id="KW-0238">DNA-binding</keyword>
<name>A0A1G7KA71_9PSEU</name>
<dbReference type="AlphaFoldDB" id="A0A1G7KA71"/>
<evidence type="ECO:0000313" key="5">
    <source>
        <dbReference type="EMBL" id="SDF34133.1"/>
    </source>
</evidence>
<dbReference type="STRING" id="200378.SAMN05216553_101168"/>
<comment type="function">
    <text evidence="3">With LigD forms a non-homologous end joining (NHEJ) DNA repair enzyme, which repairs dsDNA breaks with reduced fidelity. Binds linear dsDNA with 5'- and 3'- overhangs but not closed circular dsDNA nor ssDNA. Recruits and stimulates the ligase activity of LigD.</text>
</comment>
<dbReference type="CDD" id="cd00789">
    <property type="entry name" value="KU_like"/>
    <property type="match status" value="1"/>
</dbReference>
<dbReference type="HAMAP" id="MF_01875">
    <property type="entry name" value="Prokaryotic_Ku"/>
    <property type="match status" value="1"/>
</dbReference>
<dbReference type="FunFam" id="2.40.290.10:FF:000004">
    <property type="entry name" value="Non-homologous end joining protein Ku"/>
    <property type="match status" value="1"/>
</dbReference>
<protein>
    <recommendedName>
        <fullName evidence="3">Non-homologous end joining protein Ku</fullName>
    </recommendedName>
</protein>
<dbReference type="GO" id="GO:0003690">
    <property type="term" value="F:double-stranded DNA binding"/>
    <property type="evidence" value="ECO:0007669"/>
    <property type="project" value="UniProtKB-UniRule"/>
</dbReference>
<dbReference type="OrthoDB" id="9795084at2"/>
<evidence type="ECO:0000256" key="1">
    <source>
        <dbReference type="ARBA" id="ARBA00023125"/>
    </source>
</evidence>
<dbReference type="SUPFAM" id="SSF100939">
    <property type="entry name" value="SPOC domain-like"/>
    <property type="match status" value="1"/>
</dbReference>
<dbReference type="Gene3D" id="2.40.290.10">
    <property type="match status" value="1"/>
</dbReference>
<dbReference type="PANTHER" id="PTHR41251:SF1">
    <property type="entry name" value="NON-HOMOLOGOUS END JOINING PROTEIN KU"/>
    <property type="match status" value="1"/>
</dbReference>
<keyword evidence="6" id="KW-1185">Reference proteome</keyword>
<evidence type="ECO:0000259" key="4">
    <source>
        <dbReference type="SMART" id="SM00559"/>
    </source>
</evidence>
<dbReference type="PANTHER" id="PTHR41251">
    <property type="entry name" value="NON-HOMOLOGOUS END JOINING PROTEIN KU"/>
    <property type="match status" value="1"/>
</dbReference>
<sequence length="270" mass="30664">MARAIWSGSISFGLVTIPVELYSATTDHTVHFNQFQRGTSDRIRYKRVNERTGREVPYDKIVKGHEVESGEYVVVEPEELDEIAPGRSRTLDIEAFVDLDEIDPVYFQKTYWLGPAKAEFSRPYLLLAQAMKKTNRAGIAMFVMRGKQYLTALKEDNGILAVHTLFFADEIRKPEDVLDVTPEGRAPRGKELDMAMSLVESMADDWRPKDYRDTYTERVNKLIEDKQKGREIVVEEEPSAATDVVDLMEALQRSVEASKKKRGGGKKKAG</sequence>
<dbReference type="InterPro" id="IPR009187">
    <property type="entry name" value="Prok_Ku"/>
</dbReference>
<keyword evidence="3" id="KW-0227">DNA damage</keyword>
<keyword evidence="3" id="KW-0234">DNA repair</keyword>
<dbReference type="Proteomes" id="UP000199623">
    <property type="component" value="Unassembled WGS sequence"/>
</dbReference>
<dbReference type="GO" id="GO:0006310">
    <property type="term" value="P:DNA recombination"/>
    <property type="evidence" value="ECO:0007669"/>
    <property type="project" value="UniProtKB-KW"/>
</dbReference>
<organism evidence="5 6">
    <name type="scientific">Lentzea fradiae</name>
    <dbReference type="NCBI Taxonomy" id="200378"/>
    <lineage>
        <taxon>Bacteria</taxon>
        <taxon>Bacillati</taxon>
        <taxon>Actinomycetota</taxon>
        <taxon>Actinomycetes</taxon>
        <taxon>Pseudonocardiales</taxon>
        <taxon>Pseudonocardiaceae</taxon>
        <taxon>Lentzea</taxon>
    </lineage>
</organism>
<reference evidence="6" key="1">
    <citation type="submission" date="2016-10" db="EMBL/GenBank/DDBJ databases">
        <authorList>
            <person name="Varghese N."/>
            <person name="Submissions S."/>
        </authorList>
    </citation>
    <scope>NUCLEOTIDE SEQUENCE [LARGE SCALE GENOMIC DNA]</scope>
    <source>
        <strain evidence="6">CGMCC 4.3506</strain>
    </source>
</reference>
<evidence type="ECO:0000313" key="6">
    <source>
        <dbReference type="Proteomes" id="UP000199623"/>
    </source>
</evidence>
<dbReference type="GO" id="GO:0006303">
    <property type="term" value="P:double-strand break repair via nonhomologous end joining"/>
    <property type="evidence" value="ECO:0007669"/>
    <property type="project" value="UniProtKB-UniRule"/>
</dbReference>
<comment type="similarity">
    <text evidence="3">Belongs to the prokaryotic Ku family.</text>
</comment>
<dbReference type="SMART" id="SM00559">
    <property type="entry name" value="Ku78"/>
    <property type="match status" value="1"/>
</dbReference>
<accession>A0A1G7KA71</accession>
<evidence type="ECO:0000256" key="3">
    <source>
        <dbReference type="HAMAP-Rule" id="MF_01875"/>
    </source>
</evidence>
<keyword evidence="2 3" id="KW-0233">DNA recombination</keyword>
<dbReference type="InterPro" id="IPR016194">
    <property type="entry name" value="SPOC-like_C_dom_sf"/>
</dbReference>
<evidence type="ECO:0000256" key="2">
    <source>
        <dbReference type="ARBA" id="ARBA00023172"/>
    </source>
</evidence>
<dbReference type="NCBIfam" id="TIGR02772">
    <property type="entry name" value="Ku_bact"/>
    <property type="match status" value="1"/>
</dbReference>
<dbReference type="Pfam" id="PF02735">
    <property type="entry name" value="Ku"/>
    <property type="match status" value="1"/>
</dbReference>
<dbReference type="EMBL" id="FNCC01000001">
    <property type="protein sequence ID" value="SDF34133.1"/>
    <property type="molecule type" value="Genomic_DNA"/>
</dbReference>
<dbReference type="InterPro" id="IPR006164">
    <property type="entry name" value="DNA_bd_Ku70/Ku80"/>
</dbReference>
<dbReference type="PIRSF" id="PIRSF006493">
    <property type="entry name" value="Prok_Ku"/>
    <property type="match status" value="1"/>
</dbReference>
<feature type="domain" description="Ku" evidence="4">
    <location>
        <begin position="53"/>
        <end position="182"/>
    </location>
</feature>